<dbReference type="RefSeq" id="WP_345407119.1">
    <property type="nucleotide sequence ID" value="NZ_BAABHG010000021.1"/>
</dbReference>
<dbReference type="EMBL" id="JBHUKU010000033">
    <property type="protein sequence ID" value="MFD2465471.1"/>
    <property type="molecule type" value="Genomic_DNA"/>
</dbReference>
<organism evidence="1 2">
    <name type="scientific">Amycolatopsis samaneae</name>
    <dbReference type="NCBI Taxonomy" id="664691"/>
    <lineage>
        <taxon>Bacteria</taxon>
        <taxon>Bacillati</taxon>
        <taxon>Actinomycetota</taxon>
        <taxon>Actinomycetes</taxon>
        <taxon>Pseudonocardiales</taxon>
        <taxon>Pseudonocardiaceae</taxon>
        <taxon>Amycolatopsis</taxon>
    </lineage>
</organism>
<gene>
    <name evidence="1" type="ORF">ACFSYJ_43110</name>
</gene>
<evidence type="ECO:0000313" key="1">
    <source>
        <dbReference type="EMBL" id="MFD2465471.1"/>
    </source>
</evidence>
<reference evidence="2" key="1">
    <citation type="journal article" date="2019" name="Int. J. Syst. Evol. Microbiol.">
        <title>The Global Catalogue of Microorganisms (GCM) 10K type strain sequencing project: providing services to taxonomists for standard genome sequencing and annotation.</title>
        <authorList>
            <consortium name="The Broad Institute Genomics Platform"/>
            <consortium name="The Broad Institute Genome Sequencing Center for Infectious Disease"/>
            <person name="Wu L."/>
            <person name="Ma J."/>
        </authorList>
    </citation>
    <scope>NUCLEOTIDE SEQUENCE [LARGE SCALE GENOMIC DNA]</scope>
    <source>
        <strain evidence="2">CGMCC 4.7643</strain>
    </source>
</reference>
<dbReference type="Proteomes" id="UP001597419">
    <property type="component" value="Unassembled WGS sequence"/>
</dbReference>
<accession>A0ABW5GXC7</accession>
<comment type="caution">
    <text evidence="1">The sequence shown here is derived from an EMBL/GenBank/DDBJ whole genome shotgun (WGS) entry which is preliminary data.</text>
</comment>
<keyword evidence="2" id="KW-1185">Reference proteome</keyword>
<name>A0ABW5GXC7_9PSEU</name>
<protein>
    <submittedName>
        <fullName evidence="1">Uncharacterized protein</fullName>
    </submittedName>
</protein>
<proteinExistence type="predicted"/>
<evidence type="ECO:0000313" key="2">
    <source>
        <dbReference type="Proteomes" id="UP001597419"/>
    </source>
</evidence>
<sequence>MVGLQLALRTDRVTALAVTGFPPLGGPYQEMLRYSRLLADVELDAFGAKIPDEQRAQLAQFATYYEHLAGFDDRAAQQRLACPSTARKCSPLRL</sequence>